<gene>
    <name evidence="1" type="ORF">M947_06145</name>
</gene>
<keyword evidence="2" id="KW-1185">Reference proteome</keyword>
<protein>
    <submittedName>
        <fullName evidence="1">Uncharacterized protein</fullName>
    </submittedName>
</protein>
<organism evidence="1 2">
    <name type="scientific">Sulfurimonas hongkongensis</name>
    <dbReference type="NCBI Taxonomy" id="1172190"/>
    <lineage>
        <taxon>Bacteria</taxon>
        <taxon>Pseudomonadati</taxon>
        <taxon>Campylobacterota</taxon>
        <taxon>Epsilonproteobacteria</taxon>
        <taxon>Campylobacterales</taxon>
        <taxon>Sulfurimonadaceae</taxon>
        <taxon>Sulfurimonas</taxon>
    </lineage>
</organism>
<dbReference type="AlphaFoldDB" id="T0JEX6"/>
<dbReference type="Proteomes" id="UP000015520">
    <property type="component" value="Unassembled WGS sequence"/>
</dbReference>
<accession>T0JEX6</accession>
<dbReference type="EMBL" id="AUPZ01000007">
    <property type="protein sequence ID" value="EQB39570.1"/>
    <property type="molecule type" value="Genomic_DNA"/>
</dbReference>
<sequence length="34" mass="3955">MGLSFLVWCDVYIYAFPRWSVGTRKKELSDEGVT</sequence>
<name>T0JEX6_9BACT</name>
<proteinExistence type="predicted"/>
<reference evidence="1 2" key="1">
    <citation type="submission" date="2013-07" db="EMBL/GenBank/DDBJ databases">
        <title>Sulfurimonas hongkongensis AST-10 Genome Sequencing.</title>
        <authorList>
            <person name="Cai L."/>
            <person name="Zhang T."/>
        </authorList>
    </citation>
    <scope>NUCLEOTIDE SEQUENCE [LARGE SCALE GENOMIC DNA]</scope>
    <source>
        <strain evidence="1 2">AST-10</strain>
    </source>
</reference>
<evidence type="ECO:0000313" key="1">
    <source>
        <dbReference type="EMBL" id="EQB39570.1"/>
    </source>
</evidence>
<comment type="caution">
    <text evidence="1">The sequence shown here is derived from an EMBL/GenBank/DDBJ whole genome shotgun (WGS) entry which is preliminary data.</text>
</comment>
<evidence type="ECO:0000313" key="2">
    <source>
        <dbReference type="Proteomes" id="UP000015520"/>
    </source>
</evidence>